<dbReference type="OrthoDB" id="2143914at2759"/>
<dbReference type="SMART" id="SM00717">
    <property type="entry name" value="SANT"/>
    <property type="match status" value="2"/>
</dbReference>
<evidence type="ECO:0000313" key="4">
    <source>
        <dbReference type="Proteomes" id="UP000572817"/>
    </source>
</evidence>
<feature type="compositionally biased region" description="Polar residues" evidence="1">
    <location>
        <begin position="1"/>
        <end position="10"/>
    </location>
</feature>
<protein>
    <submittedName>
        <fullName evidence="3">Myb DNA-binding domain-containing protein</fullName>
    </submittedName>
</protein>
<reference evidence="3" key="1">
    <citation type="submission" date="2020-04" db="EMBL/GenBank/DDBJ databases">
        <title>Genome Assembly and Annotation of Botryosphaeria dothidea sdau 11-99, a Latent Pathogen of Apple Fruit Ring Rot in China.</title>
        <authorList>
            <person name="Yu C."/>
            <person name="Diao Y."/>
            <person name="Lu Q."/>
            <person name="Zhao J."/>
            <person name="Cui S."/>
            <person name="Peng C."/>
            <person name="He B."/>
            <person name="Liu H."/>
        </authorList>
    </citation>
    <scope>NUCLEOTIDE SEQUENCE [LARGE SCALE GENOMIC DNA]</scope>
    <source>
        <strain evidence="3">Sdau11-99</strain>
    </source>
</reference>
<dbReference type="InterPro" id="IPR009057">
    <property type="entry name" value="Homeodomain-like_sf"/>
</dbReference>
<feature type="compositionally biased region" description="Basic residues" evidence="1">
    <location>
        <begin position="350"/>
        <end position="368"/>
    </location>
</feature>
<dbReference type="PROSITE" id="PS50090">
    <property type="entry name" value="MYB_LIKE"/>
    <property type="match status" value="1"/>
</dbReference>
<accession>A0A8H4J451</accession>
<dbReference type="Pfam" id="PF13921">
    <property type="entry name" value="Myb_DNA-bind_6"/>
    <property type="match status" value="1"/>
</dbReference>
<gene>
    <name evidence="3" type="ORF">GTA08_BOTSDO11819</name>
</gene>
<keyword evidence="3" id="KW-0238">DNA-binding</keyword>
<organism evidence="3 4">
    <name type="scientific">Botryosphaeria dothidea</name>
    <dbReference type="NCBI Taxonomy" id="55169"/>
    <lineage>
        <taxon>Eukaryota</taxon>
        <taxon>Fungi</taxon>
        <taxon>Dikarya</taxon>
        <taxon>Ascomycota</taxon>
        <taxon>Pezizomycotina</taxon>
        <taxon>Dothideomycetes</taxon>
        <taxon>Dothideomycetes incertae sedis</taxon>
        <taxon>Botryosphaeriales</taxon>
        <taxon>Botryosphaeriaceae</taxon>
        <taxon>Botryosphaeria</taxon>
    </lineage>
</organism>
<sequence>MSASPSQLTVSGGDPAAFNQTTTDPFSGTAYAAAPAVGGTGSGGGGGSTTTPSTTSPTSPTNPRKRRSSGAAAVQQHHHLAPNATIAPSSVTGSAAAYAADPSGLGGAEGEPQQPVQPPPPKKGRTNTPWTAAEEQRLKIMRDAGNSWSEIAKDMHYAEFAEDESAALLAAIKEHEASKWKVIGQKVGKPAKFLCFFLGDDCSALYLCTSQLHALLVTSPSWTGLVDQDGGTKMTRGNPKHVRYTATTTTSSIATTHVAAPLPGSKPRQFQILAQVLHGRPARASPLWQSPCIVATLARSYRDFSLDYGQVQDHPGEEGHSSNVDIQHGLHQYGLPQQPAGNPFLQHAPPQHHHLQHHHPQHGAHHHLVQVTTTPEAHANLYQAYPIRHMPQQQQQPPSPYGTPALDQYAPRGRKRSRPRDELQLDLQSLHALHPDDAPQDVQMSALTPHAHHAHYYTPQPAHQQQPATQHHHHRLPNTAPPHKMHRGSYGSDPSPPATSHGPPSVVGQEGMPPPAPRPRGPKLKFTPEDDSLLVELKEKKNLTWKQIAEFFPGRSSGTLQVRYCTKLKAKTTVWTDDMVQKLRNAMQEYENDRWRIVSAKVGSGFSPAACRDKAAELSGELPAPEEDPEAMPQDTEEGGAGSSFAQEMVSMSSESDPTVAFQ</sequence>
<dbReference type="Proteomes" id="UP000572817">
    <property type="component" value="Unassembled WGS sequence"/>
</dbReference>
<evidence type="ECO:0000259" key="2">
    <source>
        <dbReference type="PROSITE" id="PS50090"/>
    </source>
</evidence>
<proteinExistence type="predicted"/>
<dbReference type="GO" id="GO:0005634">
    <property type="term" value="C:nucleus"/>
    <property type="evidence" value="ECO:0007669"/>
    <property type="project" value="TreeGrafter"/>
</dbReference>
<feature type="region of interest" description="Disordered" evidence="1">
    <location>
        <begin position="460"/>
        <end position="527"/>
    </location>
</feature>
<dbReference type="InterPro" id="IPR001005">
    <property type="entry name" value="SANT/Myb"/>
</dbReference>
<name>A0A8H4J451_9PEZI</name>
<feature type="region of interest" description="Disordered" evidence="1">
    <location>
        <begin position="336"/>
        <end position="369"/>
    </location>
</feature>
<feature type="region of interest" description="Disordered" evidence="1">
    <location>
        <begin position="1"/>
        <end position="129"/>
    </location>
</feature>
<dbReference type="GO" id="GO:0000978">
    <property type="term" value="F:RNA polymerase II cis-regulatory region sequence-specific DNA binding"/>
    <property type="evidence" value="ECO:0007669"/>
    <property type="project" value="TreeGrafter"/>
</dbReference>
<dbReference type="GO" id="GO:0000981">
    <property type="term" value="F:DNA-binding transcription factor activity, RNA polymerase II-specific"/>
    <property type="evidence" value="ECO:0007669"/>
    <property type="project" value="TreeGrafter"/>
</dbReference>
<feature type="region of interest" description="Disordered" evidence="1">
    <location>
        <begin position="391"/>
        <end position="421"/>
    </location>
</feature>
<feature type="domain" description="Myb-like" evidence="2">
    <location>
        <begin position="518"/>
        <end position="568"/>
    </location>
</feature>
<dbReference type="InterPro" id="IPR050560">
    <property type="entry name" value="MYB_TF"/>
</dbReference>
<comment type="caution">
    <text evidence="3">The sequence shown here is derived from an EMBL/GenBank/DDBJ whole genome shotgun (WGS) entry which is preliminary data.</text>
</comment>
<keyword evidence="4" id="KW-1185">Reference proteome</keyword>
<evidence type="ECO:0000256" key="1">
    <source>
        <dbReference type="SAM" id="MobiDB-lite"/>
    </source>
</evidence>
<evidence type="ECO:0000313" key="3">
    <source>
        <dbReference type="EMBL" id="KAF4312707.1"/>
    </source>
</evidence>
<dbReference type="EMBL" id="WWBZ02000002">
    <property type="protein sequence ID" value="KAF4312707.1"/>
    <property type="molecule type" value="Genomic_DNA"/>
</dbReference>
<feature type="compositionally biased region" description="Low complexity" evidence="1">
    <location>
        <begin position="49"/>
        <end position="61"/>
    </location>
</feature>
<feature type="compositionally biased region" description="Polar residues" evidence="1">
    <location>
        <begin position="644"/>
        <end position="663"/>
    </location>
</feature>
<dbReference type="PANTHER" id="PTHR45614">
    <property type="entry name" value="MYB PROTEIN-RELATED"/>
    <property type="match status" value="1"/>
</dbReference>
<dbReference type="SUPFAM" id="SSF46689">
    <property type="entry name" value="Homeodomain-like"/>
    <property type="match status" value="1"/>
</dbReference>
<feature type="region of interest" description="Disordered" evidence="1">
    <location>
        <begin position="613"/>
        <end position="663"/>
    </location>
</feature>
<feature type="compositionally biased region" description="Gly residues" evidence="1">
    <location>
        <begin position="38"/>
        <end position="48"/>
    </location>
</feature>
<dbReference type="Gene3D" id="1.10.10.60">
    <property type="entry name" value="Homeodomain-like"/>
    <property type="match status" value="1"/>
</dbReference>
<dbReference type="AlphaFoldDB" id="A0A8H4J451"/>
<feature type="compositionally biased region" description="Acidic residues" evidence="1">
    <location>
        <begin position="624"/>
        <end position="638"/>
    </location>
</feature>
<dbReference type="CDD" id="cd00167">
    <property type="entry name" value="SANT"/>
    <property type="match status" value="2"/>
</dbReference>
<feature type="compositionally biased region" description="Low complexity" evidence="1">
    <location>
        <begin position="460"/>
        <end position="469"/>
    </location>
</feature>